<evidence type="ECO:0000256" key="2">
    <source>
        <dbReference type="ARBA" id="ARBA00022771"/>
    </source>
</evidence>
<dbReference type="EMBL" id="JANJYI010000003">
    <property type="protein sequence ID" value="KAK2657395.1"/>
    <property type="molecule type" value="Genomic_DNA"/>
</dbReference>
<organism evidence="6 7">
    <name type="scientific">Dipteronia dyeriana</name>
    <dbReference type="NCBI Taxonomy" id="168575"/>
    <lineage>
        <taxon>Eukaryota</taxon>
        <taxon>Viridiplantae</taxon>
        <taxon>Streptophyta</taxon>
        <taxon>Embryophyta</taxon>
        <taxon>Tracheophyta</taxon>
        <taxon>Spermatophyta</taxon>
        <taxon>Magnoliopsida</taxon>
        <taxon>eudicotyledons</taxon>
        <taxon>Gunneridae</taxon>
        <taxon>Pentapetalae</taxon>
        <taxon>rosids</taxon>
        <taxon>malvids</taxon>
        <taxon>Sapindales</taxon>
        <taxon>Sapindaceae</taxon>
        <taxon>Hippocastanoideae</taxon>
        <taxon>Acereae</taxon>
        <taxon>Dipteronia</taxon>
    </lineage>
</organism>
<comment type="caution">
    <text evidence="6">The sequence shown here is derived from an EMBL/GenBank/DDBJ whole genome shotgun (WGS) entry which is preliminary data.</text>
</comment>
<dbReference type="InterPro" id="IPR007527">
    <property type="entry name" value="Znf_SWIM"/>
</dbReference>
<dbReference type="InterPro" id="IPR006564">
    <property type="entry name" value="Znf_PMZ"/>
</dbReference>
<evidence type="ECO:0000259" key="5">
    <source>
        <dbReference type="PROSITE" id="PS50966"/>
    </source>
</evidence>
<evidence type="ECO:0000256" key="4">
    <source>
        <dbReference type="PROSITE-ProRule" id="PRU00325"/>
    </source>
</evidence>
<sequence>MRNVYPIVPHCICYYHMKQNLKKEAPKCGDILQLYKLAAYSYKTKVCDKYLTDISNIHCRAFDYLVDVCVERWSLAYCPEKRYGFMTTNIAEAINSAAKEARKLPITALVEFLRDLMQKWFHDRRKAANKGSSILTDFALEHVKSNQEKSQLCVVQPIDYTKYVVKDNEGKVWTVDLESRTCTCHKFDLDMLPCAHAITVCRHTRVLKERLCSDYFTTQWLQTTYAPSIHQVPHPSSWVLPEHVWVLQIPLKVRCGSFEGEHNCKKDEGEYTVSEVLLKAFSSFSSLGTSAGTIFSLLTPHSERIPYVTVWDPLQ</sequence>
<name>A0AAD9XDJ7_9ROSI</name>
<feature type="domain" description="SWIM-type" evidence="5">
    <location>
        <begin position="173"/>
        <end position="205"/>
    </location>
</feature>
<evidence type="ECO:0000313" key="6">
    <source>
        <dbReference type="EMBL" id="KAK2657395.1"/>
    </source>
</evidence>
<dbReference type="Proteomes" id="UP001280121">
    <property type="component" value="Unassembled WGS sequence"/>
</dbReference>
<keyword evidence="1" id="KW-0479">Metal-binding</keyword>
<evidence type="ECO:0000256" key="3">
    <source>
        <dbReference type="ARBA" id="ARBA00022833"/>
    </source>
</evidence>
<keyword evidence="7" id="KW-1185">Reference proteome</keyword>
<dbReference type="PANTHER" id="PTHR31973">
    <property type="entry name" value="POLYPROTEIN, PUTATIVE-RELATED"/>
    <property type="match status" value="1"/>
</dbReference>
<keyword evidence="2 4" id="KW-0863">Zinc-finger</keyword>
<gene>
    <name evidence="6" type="ORF">Ddye_010447</name>
</gene>
<accession>A0AAD9XDJ7</accession>
<reference evidence="6" key="1">
    <citation type="journal article" date="2023" name="Plant J.">
        <title>Genome sequences and population genomics provide insights into the demographic history, inbreeding, and mutation load of two 'living fossil' tree species of Dipteronia.</title>
        <authorList>
            <person name="Feng Y."/>
            <person name="Comes H.P."/>
            <person name="Chen J."/>
            <person name="Zhu S."/>
            <person name="Lu R."/>
            <person name="Zhang X."/>
            <person name="Li P."/>
            <person name="Qiu J."/>
            <person name="Olsen K.M."/>
            <person name="Qiu Y."/>
        </authorList>
    </citation>
    <scope>NUCLEOTIDE SEQUENCE</scope>
    <source>
        <strain evidence="6">KIB01</strain>
    </source>
</reference>
<evidence type="ECO:0000256" key="1">
    <source>
        <dbReference type="ARBA" id="ARBA00022723"/>
    </source>
</evidence>
<dbReference type="Pfam" id="PF04434">
    <property type="entry name" value="SWIM"/>
    <property type="match status" value="1"/>
</dbReference>
<keyword evidence="3" id="KW-0862">Zinc</keyword>
<protein>
    <recommendedName>
        <fullName evidence="5">SWIM-type domain-containing protein</fullName>
    </recommendedName>
</protein>
<dbReference type="PROSITE" id="PS50966">
    <property type="entry name" value="ZF_SWIM"/>
    <property type="match status" value="1"/>
</dbReference>
<evidence type="ECO:0000313" key="7">
    <source>
        <dbReference type="Proteomes" id="UP001280121"/>
    </source>
</evidence>
<proteinExistence type="predicted"/>
<dbReference type="PANTHER" id="PTHR31973:SF113">
    <property type="entry name" value="PROTEIN FAR1-RELATED SEQUENCE 5-LIKE"/>
    <property type="match status" value="1"/>
</dbReference>
<dbReference type="GO" id="GO:0008270">
    <property type="term" value="F:zinc ion binding"/>
    <property type="evidence" value="ECO:0007669"/>
    <property type="project" value="UniProtKB-KW"/>
</dbReference>
<dbReference type="AlphaFoldDB" id="A0AAD9XDJ7"/>
<dbReference type="SMART" id="SM00575">
    <property type="entry name" value="ZnF_PMZ"/>
    <property type="match status" value="1"/>
</dbReference>